<evidence type="ECO:0000313" key="5">
    <source>
        <dbReference type="EMBL" id="ODQ60187.1"/>
    </source>
</evidence>
<dbReference type="GeneID" id="30197686"/>
<evidence type="ECO:0000313" key="6">
    <source>
        <dbReference type="Proteomes" id="UP000094112"/>
    </source>
</evidence>
<sequence length="308" mass="34466">MVSKLSFKGDKPKRKKVVKRIPKPTSSKPEIDPALIESSWTSATTFSDINGPVLITTYERSQGYEHLNQQPLVLTPDMLGAIHPKKELHVVDSSQTVNFENDDINPLGFHAAIHRTEPGDIQQVFISVSVSFATSGSNDVNPNRTKLAFKTPSDKFLSLTGDGDIDCKSEAIGPYQIFEIERVAIKDEGVWFRIWNGQKRLVLTKVEDKLKFEFKEDSQNDETDLFVIRVQAKNSATGKRLLREHKESKTLGSDSIGGSIRNALDSLQKSGIEISQTTIKRLRDAAIKGKLNEQLIIERQKSKSDSRC</sequence>
<name>A0A1E3P5S3_WICAA</name>
<dbReference type="PANTHER" id="PTHR12928">
    <property type="entry name" value="FRG1 PROTEIN"/>
    <property type="match status" value="1"/>
</dbReference>
<dbReference type="RefSeq" id="XP_019039394.1">
    <property type="nucleotide sequence ID" value="XM_019180440.1"/>
</dbReference>
<dbReference type="SUPFAM" id="SSF50405">
    <property type="entry name" value="Actin-crosslinking proteins"/>
    <property type="match status" value="1"/>
</dbReference>
<evidence type="ECO:0000256" key="2">
    <source>
        <dbReference type="ARBA" id="ARBA00010878"/>
    </source>
</evidence>
<gene>
    <name evidence="5" type="ORF">WICANDRAFT_105178</name>
</gene>
<dbReference type="OrthoDB" id="5539371at2759"/>
<reference evidence="5 6" key="1">
    <citation type="journal article" date="2016" name="Proc. Natl. Acad. Sci. U.S.A.">
        <title>Comparative genomics of biotechnologically important yeasts.</title>
        <authorList>
            <person name="Riley R."/>
            <person name="Haridas S."/>
            <person name="Wolfe K.H."/>
            <person name="Lopes M.R."/>
            <person name="Hittinger C.T."/>
            <person name="Goeker M."/>
            <person name="Salamov A.A."/>
            <person name="Wisecaver J.H."/>
            <person name="Long T.M."/>
            <person name="Calvey C.H."/>
            <person name="Aerts A.L."/>
            <person name="Barry K.W."/>
            <person name="Choi C."/>
            <person name="Clum A."/>
            <person name="Coughlan A.Y."/>
            <person name="Deshpande S."/>
            <person name="Douglass A.P."/>
            <person name="Hanson S.J."/>
            <person name="Klenk H.-P."/>
            <person name="LaButti K.M."/>
            <person name="Lapidus A."/>
            <person name="Lindquist E.A."/>
            <person name="Lipzen A.M."/>
            <person name="Meier-Kolthoff J.P."/>
            <person name="Ohm R.A."/>
            <person name="Otillar R.P."/>
            <person name="Pangilinan J.L."/>
            <person name="Peng Y."/>
            <person name="Rokas A."/>
            <person name="Rosa C.A."/>
            <person name="Scheuner C."/>
            <person name="Sibirny A.A."/>
            <person name="Slot J.C."/>
            <person name="Stielow J.B."/>
            <person name="Sun H."/>
            <person name="Kurtzman C.P."/>
            <person name="Blackwell M."/>
            <person name="Grigoriev I.V."/>
            <person name="Jeffries T.W."/>
        </authorList>
    </citation>
    <scope>NUCLEOTIDE SEQUENCE [LARGE SCALE GENOMIC DNA]</scope>
    <source>
        <strain evidence="6">ATCC 58044 / CBS 1984 / NCYC 433 / NRRL Y-366-8</strain>
    </source>
</reference>
<comment type="subcellular location">
    <subcellularLocation>
        <location evidence="1">Nucleus</location>
        <location evidence="1">Nucleolus</location>
    </subcellularLocation>
</comment>
<proteinExistence type="inferred from homology"/>
<dbReference type="EMBL" id="KV454210">
    <property type="protein sequence ID" value="ODQ60187.1"/>
    <property type="molecule type" value="Genomic_DNA"/>
</dbReference>
<dbReference type="Pfam" id="PF06229">
    <property type="entry name" value="FRG1"/>
    <property type="match status" value="1"/>
</dbReference>
<dbReference type="Proteomes" id="UP000094112">
    <property type="component" value="Unassembled WGS sequence"/>
</dbReference>
<dbReference type="GO" id="GO:0071013">
    <property type="term" value="C:catalytic step 2 spliceosome"/>
    <property type="evidence" value="ECO:0007669"/>
    <property type="project" value="TreeGrafter"/>
</dbReference>
<feature type="compositionally biased region" description="Basic residues" evidence="4">
    <location>
        <begin position="11"/>
        <end position="22"/>
    </location>
</feature>
<dbReference type="InterPro" id="IPR010414">
    <property type="entry name" value="FRG1"/>
</dbReference>
<evidence type="ECO:0000256" key="1">
    <source>
        <dbReference type="ARBA" id="ARBA00004604"/>
    </source>
</evidence>
<feature type="region of interest" description="Disordered" evidence="4">
    <location>
        <begin position="1"/>
        <end position="30"/>
    </location>
</feature>
<keyword evidence="6" id="KW-1185">Reference proteome</keyword>
<dbReference type="PANTHER" id="PTHR12928:SF0">
    <property type="entry name" value="FSHD REGION GENE 1"/>
    <property type="match status" value="1"/>
</dbReference>
<dbReference type="InterPro" id="IPR008999">
    <property type="entry name" value="Actin-crosslinking"/>
</dbReference>
<keyword evidence="3" id="KW-0539">Nucleus</keyword>
<dbReference type="GO" id="GO:0005730">
    <property type="term" value="C:nucleolus"/>
    <property type="evidence" value="ECO:0007669"/>
    <property type="project" value="UniProtKB-SubCell"/>
</dbReference>
<evidence type="ECO:0000256" key="4">
    <source>
        <dbReference type="SAM" id="MobiDB-lite"/>
    </source>
</evidence>
<organism evidence="5 6">
    <name type="scientific">Wickerhamomyces anomalus (strain ATCC 58044 / CBS 1984 / NCYC 433 / NRRL Y-366-8)</name>
    <name type="common">Yeast</name>
    <name type="synonym">Hansenula anomala</name>
    <dbReference type="NCBI Taxonomy" id="683960"/>
    <lineage>
        <taxon>Eukaryota</taxon>
        <taxon>Fungi</taxon>
        <taxon>Dikarya</taxon>
        <taxon>Ascomycota</taxon>
        <taxon>Saccharomycotina</taxon>
        <taxon>Saccharomycetes</taxon>
        <taxon>Phaffomycetales</taxon>
        <taxon>Wickerhamomycetaceae</taxon>
        <taxon>Wickerhamomyces</taxon>
    </lineage>
</organism>
<dbReference type="Gene3D" id="2.80.10.50">
    <property type="match status" value="1"/>
</dbReference>
<accession>A0A1E3P5S3</accession>
<dbReference type="GO" id="GO:0051015">
    <property type="term" value="F:actin filament binding"/>
    <property type="evidence" value="ECO:0007669"/>
    <property type="project" value="TreeGrafter"/>
</dbReference>
<dbReference type="AlphaFoldDB" id="A0A1E3P5S3"/>
<dbReference type="STRING" id="683960.A0A1E3P5S3"/>
<protein>
    <submittedName>
        <fullName evidence="5">Uncharacterized protein</fullName>
    </submittedName>
</protein>
<evidence type="ECO:0000256" key="3">
    <source>
        <dbReference type="ARBA" id="ARBA00023242"/>
    </source>
</evidence>
<comment type="similarity">
    <text evidence="2">Belongs to the FRG1 family.</text>
</comment>